<dbReference type="InterPro" id="IPR027417">
    <property type="entry name" value="P-loop_NTPase"/>
</dbReference>
<protein>
    <submittedName>
        <fullName evidence="1">Uncharacterized protein</fullName>
    </submittedName>
</protein>
<accession>A0A9W6ZFN7</accession>
<proteinExistence type="predicted"/>
<dbReference type="Proteomes" id="UP001165082">
    <property type="component" value="Unassembled WGS sequence"/>
</dbReference>
<name>A0A9W6ZFN7_9STRA</name>
<dbReference type="Gene3D" id="3.40.50.300">
    <property type="entry name" value="P-loop containing nucleotide triphosphate hydrolases"/>
    <property type="match status" value="1"/>
</dbReference>
<reference evidence="1" key="1">
    <citation type="submission" date="2022-07" db="EMBL/GenBank/DDBJ databases">
        <title>Genome analysis of Parmales, a sister group of diatoms, reveals the evolutionary specialization of diatoms from phago-mixotrophs to photoautotrophs.</title>
        <authorList>
            <person name="Ban H."/>
            <person name="Sato S."/>
            <person name="Yoshikawa S."/>
            <person name="Kazumasa Y."/>
            <person name="Nakamura Y."/>
            <person name="Ichinomiya M."/>
            <person name="Saitoh K."/>
            <person name="Sato N."/>
            <person name="Blanc-Mathieu R."/>
            <person name="Endo H."/>
            <person name="Kuwata A."/>
            <person name="Ogata H."/>
        </authorList>
    </citation>
    <scope>NUCLEOTIDE SEQUENCE</scope>
</reference>
<sequence>MDMEELDFVEEELETSIKVLFVGPSQSGKSTIISTLTSSPPPSKTLSVSYNEYSLPGGGERLMLYDTPSSFNFQGHSCKNVGGIILAVDLPSSSSSYESAVKGAGVLLGVLKRRVDPLPPAVVCFTRWDEADERGWGDRKSEFSEAYREVLDTCDAFIGGMYSVVRMDCRVEKDVMGVVEKVVGNYRNEEEEEEEK</sequence>
<dbReference type="SUPFAM" id="SSF52540">
    <property type="entry name" value="P-loop containing nucleoside triphosphate hydrolases"/>
    <property type="match status" value="1"/>
</dbReference>
<dbReference type="AlphaFoldDB" id="A0A9W6ZFN7"/>
<evidence type="ECO:0000313" key="1">
    <source>
        <dbReference type="EMBL" id="GMH49500.1"/>
    </source>
</evidence>
<comment type="caution">
    <text evidence="1">The sequence shown here is derived from an EMBL/GenBank/DDBJ whole genome shotgun (WGS) entry which is preliminary data.</text>
</comment>
<dbReference type="EMBL" id="BRXZ01001910">
    <property type="protein sequence ID" value="GMH49500.1"/>
    <property type="molecule type" value="Genomic_DNA"/>
</dbReference>
<organism evidence="1 2">
    <name type="scientific">Triparma retinervis</name>
    <dbReference type="NCBI Taxonomy" id="2557542"/>
    <lineage>
        <taxon>Eukaryota</taxon>
        <taxon>Sar</taxon>
        <taxon>Stramenopiles</taxon>
        <taxon>Ochrophyta</taxon>
        <taxon>Bolidophyceae</taxon>
        <taxon>Parmales</taxon>
        <taxon>Triparmaceae</taxon>
        <taxon>Triparma</taxon>
    </lineage>
</organism>
<keyword evidence="2" id="KW-1185">Reference proteome</keyword>
<evidence type="ECO:0000313" key="2">
    <source>
        <dbReference type="Proteomes" id="UP001165082"/>
    </source>
</evidence>
<dbReference type="OrthoDB" id="10451418at2759"/>
<gene>
    <name evidence="1" type="ORF">TrRE_jg10994</name>
</gene>
<dbReference type="CDD" id="cd00882">
    <property type="entry name" value="Ras_like_GTPase"/>
    <property type="match status" value="1"/>
</dbReference>